<gene>
    <name evidence="1" type="ORF">EDD32_3122</name>
</gene>
<evidence type="ECO:0000313" key="1">
    <source>
        <dbReference type="EMBL" id="RPF28589.1"/>
    </source>
</evidence>
<organism evidence="1 2">
    <name type="scientific">Georgenia muralis</name>
    <dbReference type="NCBI Taxonomy" id="154117"/>
    <lineage>
        <taxon>Bacteria</taxon>
        <taxon>Bacillati</taxon>
        <taxon>Actinomycetota</taxon>
        <taxon>Actinomycetes</taxon>
        <taxon>Micrococcales</taxon>
        <taxon>Bogoriellaceae</taxon>
        <taxon>Georgenia</taxon>
    </lineage>
</organism>
<comment type="caution">
    <text evidence="1">The sequence shown here is derived from an EMBL/GenBank/DDBJ whole genome shotgun (WGS) entry which is preliminary data.</text>
</comment>
<proteinExistence type="predicted"/>
<dbReference type="OrthoDB" id="3239759at2"/>
<keyword evidence="2" id="KW-1185">Reference proteome</keyword>
<evidence type="ECO:0000313" key="2">
    <source>
        <dbReference type="Proteomes" id="UP000280726"/>
    </source>
</evidence>
<dbReference type="Proteomes" id="UP000280726">
    <property type="component" value="Unassembled WGS sequence"/>
</dbReference>
<dbReference type="RefSeq" id="WP_123918916.1">
    <property type="nucleotide sequence ID" value="NZ_RKRA01000001.1"/>
</dbReference>
<dbReference type="AlphaFoldDB" id="A0A3N4Z5H0"/>
<dbReference type="EMBL" id="RKRA01000001">
    <property type="protein sequence ID" value="RPF28589.1"/>
    <property type="molecule type" value="Genomic_DNA"/>
</dbReference>
<name>A0A3N4Z5H0_9MICO</name>
<reference evidence="1 2" key="1">
    <citation type="submission" date="2018-11" db="EMBL/GenBank/DDBJ databases">
        <title>Sequencing the genomes of 1000 actinobacteria strains.</title>
        <authorList>
            <person name="Klenk H.-P."/>
        </authorList>
    </citation>
    <scope>NUCLEOTIDE SEQUENCE [LARGE SCALE GENOMIC DNA]</scope>
    <source>
        <strain evidence="1 2">DSM 14418</strain>
    </source>
</reference>
<sequence length="277" mass="30524">MSTPPRFMHASGLRDLLVELHRCPDRWGGPEAEALLSYCAQRYRGLARRYGQSGEDAATAAYEALIAPATRWARDPWGVVTTAVNRTLQAEHRADGLLCGAERARHLMHEAVHDVTRIADHALVERDPAFHVSGIDGDVEDSTPTEDVTTALVPPYVALAEAVRVFVVCGWPDDLARGALFLICSRLMAAGQRRRAFEYLRRHPEGWAHLDLSQEQWTQVLTVVLGAQHPDLATTDLGRGLLWRLIAGQSREEICGDPAVTRVLAITAPLCLEADRG</sequence>
<protein>
    <submittedName>
        <fullName evidence="1">Uncharacterized protein</fullName>
    </submittedName>
</protein>
<accession>A0A3N4Z5H0</accession>